<dbReference type="EMBL" id="MN747147">
    <property type="protein sequence ID" value="QHD26497.1"/>
    <property type="molecule type" value="Genomic_DNA"/>
</dbReference>
<keyword evidence="2" id="KW-0496">Mitochondrion</keyword>
<evidence type="ECO:0000313" key="2">
    <source>
        <dbReference type="EMBL" id="QHD26497.1"/>
    </source>
</evidence>
<protein>
    <submittedName>
        <fullName evidence="2">ATP synthase F0 subunit 8</fullName>
    </submittedName>
</protein>
<keyword evidence="1" id="KW-0472">Membrane</keyword>
<name>A0A6B9MYU4_9HYME</name>
<keyword evidence="1" id="KW-1133">Transmembrane helix</keyword>
<sequence>MPQMMPIYWVLIMIFNILILIMVTVLINSIFNFKVYKINYLNKNNYNKNFPTKWM</sequence>
<dbReference type="AlphaFoldDB" id="A0A6B9MYU4"/>
<accession>A0A6B9MYU4</accession>
<reference evidence="2" key="1">
    <citation type="submission" date="2019-11" db="EMBL/GenBank/DDBJ databases">
        <title>Complete mitochondrial genome of the stingless bee Lepidotrigona flavibasis.</title>
        <authorList>
            <person name="Zhao M."/>
            <person name="Wang C.-Y."/>
            <person name="Xu H.-L."/>
            <person name="Zhang F.-L."/>
            <person name="Zhong Y.-H."/>
            <person name="Feng Y."/>
            <person name="Wang S.-J."/>
        </authorList>
    </citation>
    <scope>NUCLEOTIDE SEQUENCE</scope>
</reference>
<geneLocation type="mitochondrion" evidence="2"/>
<evidence type="ECO:0000256" key="1">
    <source>
        <dbReference type="SAM" id="Phobius"/>
    </source>
</evidence>
<feature type="transmembrane region" description="Helical" evidence="1">
    <location>
        <begin position="6"/>
        <end position="31"/>
    </location>
</feature>
<organism evidence="2">
    <name type="scientific">Lepidotrigona flavibasis</name>
    <dbReference type="NCBI Taxonomy" id="2696055"/>
    <lineage>
        <taxon>Eukaryota</taxon>
        <taxon>Metazoa</taxon>
        <taxon>Ecdysozoa</taxon>
        <taxon>Arthropoda</taxon>
        <taxon>Hexapoda</taxon>
        <taxon>Insecta</taxon>
        <taxon>Pterygota</taxon>
        <taxon>Neoptera</taxon>
        <taxon>Endopterygota</taxon>
        <taxon>Hymenoptera</taxon>
        <taxon>Apocrita</taxon>
        <taxon>Aculeata</taxon>
        <taxon>Apoidea</taxon>
        <taxon>Anthophila</taxon>
        <taxon>Apidae</taxon>
        <taxon>Lepidotrigona</taxon>
    </lineage>
</organism>
<keyword evidence="1" id="KW-0812">Transmembrane</keyword>
<gene>
    <name evidence="2" type="primary">ATP8</name>
</gene>
<proteinExistence type="predicted"/>